<name>A0A1U7IRX6_9CYAN</name>
<sequence length="74" mass="8346">MSELFLSQVEMFAEPKQGTVEQTIAPYQRGRVKAMGSYWPAEFYQANEQKHLPPDAPILIVGIRDITLLVIPVS</sequence>
<proteinExistence type="predicted"/>
<dbReference type="InterPro" id="IPR012340">
    <property type="entry name" value="NA-bd_OB-fold"/>
</dbReference>
<dbReference type="Proteomes" id="UP000185860">
    <property type="component" value="Unassembled WGS sequence"/>
</dbReference>
<protein>
    <recommendedName>
        <fullName evidence="3">NfeD-like C-terminal domain-containing protein</fullName>
    </recommendedName>
</protein>
<evidence type="ECO:0000313" key="1">
    <source>
        <dbReference type="EMBL" id="OKH40120.1"/>
    </source>
</evidence>
<dbReference type="RefSeq" id="WP_073592183.1">
    <property type="nucleotide sequence ID" value="NZ_MRCE01000003.1"/>
</dbReference>
<evidence type="ECO:0008006" key="3">
    <source>
        <dbReference type="Google" id="ProtNLM"/>
    </source>
</evidence>
<gene>
    <name evidence="1" type="ORF">NIES2119_04130</name>
</gene>
<reference evidence="1 2" key="1">
    <citation type="submission" date="2016-11" db="EMBL/GenBank/DDBJ databases">
        <title>Draft Genome Sequences of Nine Cyanobacterial Strains from Diverse Habitats.</title>
        <authorList>
            <person name="Zhu T."/>
            <person name="Hou S."/>
            <person name="Lu X."/>
            <person name="Hess W.R."/>
        </authorList>
    </citation>
    <scope>NUCLEOTIDE SEQUENCE [LARGE SCALE GENOMIC DNA]</scope>
    <source>
        <strain evidence="1 2">IAM M-71</strain>
    </source>
</reference>
<dbReference type="EMBL" id="MRCE01000003">
    <property type="protein sequence ID" value="OKH40120.1"/>
    <property type="molecule type" value="Genomic_DNA"/>
</dbReference>
<dbReference type="OrthoDB" id="467758at2"/>
<dbReference type="Gene3D" id="2.40.50.140">
    <property type="entry name" value="Nucleic acid-binding proteins"/>
    <property type="match status" value="1"/>
</dbReference>
<organism evidence="1 2">
    <name type="scientific">[Phormidium ambiguum] IAM M-71</name>
    <dbReference type="NCBI Taxonomy" id="454136"/>
    <lineage>
        <taxon>Bacteria</taxon>
        <taxon>Bacillati</taxon>
        <taxon>Cyanobacteriota</taxon>
        <taxon>Cyanophyceae</taxon>
        <taxon>Oscillatoriophycideae</taxon>
        <taxon>Aerosakkonematales</taxon>
        <taxon>Aerosakkonemataceae</taxon>
        <taxon>Floridanema</taxon>
    </lineage>
</organism>
<dbReference type="STRING" id="454136.NIES2119_04130"/>
<comment type="caution">
    <text evidence="1">The sequence shown here is derived from an EMBL/GenBank/DDBJ whole genome shotgun (WGS) entry which is preliminary data.</text>
</comment>
<evidence type="ECO:0000313" key="2">
    <source>
        <dbReference type="Proteomes" id="UP000185860"/>
    </source>
</evidence>
<dbReference type="AlphaFoldDB" id="A0A1U7IRX6"/>
<accession>A0A1U7IRX6</accession>